<accession>A0A859FGC9</accession>
<dbReference type="CDD" id="cd07583">
    <property type="entry name" value="nitrilase_5"/>
    <property type="match status" value="1"/>
</dbReference>
<dbReference type="GO" id="GO:0016787">
    <property type="term" value="F:hydrolase activity"/>
    <property type="evidence" value="ECO:0007669"/>
    <property type="project" value="UniProtKB-KW"/>
</dbReference>
<dbReference type="SUPFAM" id="SSF56317">
    <property type="entry name" value="Carbon-nitrogen hydrolase"/>
    <property type="match status" value="1"/>
</dbReference>
<dbReference type="Gene3D" id="3.60.110.10">
    <property type="entry name" value="Carbon-nitrogen hydrolase"/>
    <property type="match status" value="1"/>
</dbReference>
<protein>
    <submittedName>
        <fullName evidence="3">Carbon-nitrogen family hydrolase</fullName>
    </submittedName>
</protein>
<comment type="similarity">
    <text evidence="1">Belongs to the carbon-nitrogen hydrolase superfamily. NIT1/NIT2 family.</text>
</comment>
<organism evidence="3 4">
    <name type="scientific">Paenalkalicoccus suaedae</name>
    <dbReference type="NCBI Taxonomy" id="2592382"/>
    <lineage>
        <taxon>Bacteria</taxon>
        <taxon>Bacillati</taxon>
        <taxon>Bacillota</taxon>
        <taxon>Bacilli</taxon>
        <taxon>Bacillales</taxon>
        <taxon>Bacillaceae</taxon>
        <taxon>Paenalkalicoccus</taxon>
    </lineage>
</organism>
<evidence type="ECO:0000256" key="1">
    <source>
        <dbReference type="ARBA" id="ARBA00010613"/>
    </source>
</evidence>
<dbReference type="PROSITE" id="PS50263">
    <property type="entry name" value="CN_HYDROLASE"/>
    <property type="match status" value="1"/>
</dbReference>
<dbReference type="Pfam" id="PF00795">
    <property type="entry name" value="CN_hydrolase"/>
    <property type="match status" value="1"/>
</dbReference>
<dbReference type="InterPro" id="IPR003010">
    <property type="entry name" value="C-N_Hydrolase"/>
</dbReference>
<keyword evidence="3" id="KW-0378">Hydrolase</keyword>
<dbReference type="KEGG" id="psua:FLK61_37995"/>
<dbReference type="PANTHER" id="PTHR23088:SF27">
    <property type="entry name" value="DEAMINATED GLUTATHIONE AMIDASE"/>
    <property type="match status" value="1"/>
</dbReference>
<dbReference type="EMBL" id="CP041372">
    <property type="protein sequence ID" value="QKS72423.1"/>
    <property type="molecule type" value="Genomic_DNA"/>
</dbReference>
<proteinExistence type="inferred from homology"/>
<gene>
    <name evidence="3" type="ORF">FLK61_37995</name>
</gene>
<sequence>MEWNIAIAQMDIAFADPEKNKARVKEWIEQAASKAADIIVLPELFTTGYALDQMDELADEEGVDTITYFSKLARDYRINIVAGSVAKKTDDGIFNTMYVFNRHGAIAKEYSKAHLFRLMNEEKYLSEGQEGGLFKLESGPAAGLICYDIRFPEWVRTQMIHPKMTPNTLYVVAEWPAPRIEQWRSLLIARAIENQCFVVACNRVGSDPNNEFGGKSLVIDPLGNVIQEGDHTEQLLFATIETDDVHEVRENIPVFQDRRKDLYRL</sequence>
<reference evidence="4" key="1">
    <citation type="submission" date="2019-07" db="EMBL/GenBank/DDBJ databases">
        <title>Bacillus alkalisoli sp. nov. isolated from saline soil.</title>
        <authorList>
            <person name="Sun J.-Q."/>
            <person name="Xu L."/>
        </authorList>
    </citation>
    <scope>NUCLEOTIDE SEQUENCE [LARGE SCALE GENOMIC DNA]</scope>
    <source>
        <strain evidence="4">M4U3P1</strain>
    </source>
</reference>
<evidence type="ECO:0000259" key="2">
    <source>
        <dbReference type="PROSITE" id="PS50263"/>
    </source>
</evidence>
<dbReference type="InterPro" id="IPR036526">
    <property type="entry name" value="C-N_Hydrolase_sf"/>
</dbReference>
<dbReference type="AlphaFoldDB" id="A0A859FGC9"/>
<evidence type="ECO:0000313" key="3">
    <source>
        <dbReference type="EMBL" id="QKS72423.1"/>
    </source>
</evidence>
<dbReference type="PANTHER" id="PTHR23088">
    <property type="entry name" value="NITRILASE-RELATED"/>
    <property type="match status" value="1"/>
</dbReference>
<evidence type="ECO:0000313" key="4">
    <source>
        <dbReference type="Proteomes" id="UP000318138"/>
    </source>
</evidence>
<name>A0A859FGC9_9BACI</name>
<dbReference type="Proteomes" id="UP000318138">
    <property type="component" value="Chromosome"/>
</dbReference>
<feature type="domain" description="CN hydrolase" evidence="2">
    <location>
        <begin position="3"/>
        <end position="242"/>
    </location>
</feature>
<keyword evidence="4" id="KW-1185">Reference proteome</keyword>
<dbReference type="RefSeq" id="WP_176010401.1">
    <property type="nucleotide sequence ID" value="NZ_CP041372.2"/>
</dbReference>